<proteinExistence type="predicted"/>
<dbReference type="AlphaFoldDB" id="A0ABD5WMB1"/>
<keyword evidence="2" id="KW-1185">Reference proteome</keyword>
<accession>A0ABD5WMB1</accession>
<dbReference type="GeneID" id="79302828"/>
<evidence type="ECO:0000313" key="2">
    <source>
        <dbReference type="Proteomes" id="UP001596407"/>
    </source>
</evidence>
<comment type="caution">
    <text evidence="1">The sequence shown here is derived from an EMBL/GenBank/DDBJ whole genome shotgun (WGS) entry which is preliminary data.</text>
</comment>
<reference evidence="1 2" key="1">
    <citation type="journal article" date="2019" name="Int. J. Syst. Evol. Microbiol.">
        <title>The Global Catalogue of Microorganisms (GCM) 10K type strain sequencing project: providing services to taxonomists for standard genome sequencing and annotation.</title>
        <authorList>
            <consortium name="The Broad Institute Genomics Platform"/>
            <consortium name="The Broad Institute Genome Sequencing Center for Infectious Disease"/>
            <person name="Wu L."/>
            <person name="Ma J."/>
        </authorList>
    </citation>
    <scope>NUCLEOTIDE SEQUENCE [LARGE SCALE GENOMIC DNA]</scope>
    <source>
        <strain evidence="1 2">DT72</strain>
    </source>
</reference>
<dbReference type="Proteomes" id="UP001596407">
    <property type="component" value="Unassembled WGS sequence"/>
</dbReference>
<evidence type="ECO:0000313" key="1">
    <source>
        <dbReference type="EMBL" id="MFC7080530.1"/>
    </source>
</evidence>
<dbReference type="RefSeq" id="WP_276281619.1">
    <property type="nucleotide sequence ID" value="NZ_CP119809.1"/>
</dbReference>
<name>A0ABD5WMB1_9EURY</name>
<gene>
    <name evidence="1" type="ORF">ACFQJ6_10780</name>
</gene>
<dbReference type="EMBL" id="JBHSZH010000005">
    <property type="protein sequence ID" value="MFC7080530.1"/>
    <property type="molecule type" value="Genomic_DNA"/>
</dbReference>
<organism evidence="1 2">
    <name type="scientific">Halorussus caseinilyticus</name>
    <dbReference type="NCBI Taxonomy" id="3034025"/>
    <lineage>
        <taxon>Archaea</taxon>
        <taxon>Methanobacteriati</taxon>
        <taxon>Methanobacteriota</taxon>
        <taxon>Stenosarchaea group</taxon>
        <taxon>Halobacteria</taxon>
        <taxon>Halobacteriales</taxon>
        <taxon>Haladaptataceae</taxon>
        <taxon>Halorussus</taxon>
    </lineage>
</organism>
<protein>
    <submittedName>
        <fullName evidence="1">Uncharacterized protein</fullName>
    </submittedName>
</protein>
<sequence length="96" mass="10344">MAELGEHYRPTDDARDADGERLVPGVYRVVGSGDDVALLRVADARGRRAHTGELRHVAPATLSEAFERAADPGEASPLAAVRNALSGLYWSVRQSF</sequence>